<evidence type="ECO:0000259" key="4">
    <source>
        <dbReference type="SMART" id="SM00479"/>
    </source>
</evidence>
<dbReference type="OrthoDB" id="3389437at2"/>
<reference evidence="5 6" key="1">
    <citation type="submission" date="2018-03" db="EMBL/GenBank/DDBJ databases">
        <title>Genomic Encyclopedia of Type Strains, Phase III (KMG-III): the genomes of soil and plant-associated and newly described type strains.</title>
        <authorList>
            <person name="Whitman W."/>
        </authorList>
    </citation>
    <scope>NUCLEOTIDE SEQUENCE [LARGE SCALE GENOMIC DNA]</scope>
    <source>
        <strain evidence="5 6">CGMCC 4.7104</strain>
    </source>
</reference>
<organism evidence="5 6">
    <name type="scientific">Nonomuraea fuscirosea</name>
    <dbReference type="NCBI Taxonomy" id="1291556"/>
    <lineage>
        <taxon>Bacteria</taxon>
        <taxon>Bacillati</taxon>
        <taxon>Actinomycetota</taxon>
        <taxon>Actinomycetes</taxon>
        <taxon>Streptosporangiales</taxon>
        <taxon>Streptosporangiaceae</taxon>
        <taxon>Nonomuraea</taxon>
    </lineage>
</organism>
<gene>
    <name evidence="5" type="ORF">B0I32_1395</name>
</gene>
<proteinExistence type="predicted"/>
<evidence type="ECO:0000256" key="3">
    <source>
        <dbReference type="ARBA" id="ARBA00022839"/>
    </source>
</evidence>
<dbReference type="EMBL" id="PVNG01000039">
    <property type="protein sequence ID" value="PRX48912.1"/>
    <property type="molecule type" value="Genomic_DNA"/>
</dbReference>
<evidence type="ECO:0000313" key="5">
    <source>
        <dbReference type="EMBL" id="PRX48912.1"/>
    </source>
</evidence>
<evidence type="ECO:0000256" key="1">
    <source>
        <dbReference type="ARBA" id="ARBA00022722"/>
    </source>
</evidence>
<dbReference type="Pfam" id="PF00929">
    <property type="entry name" value="RNase_T"/>
    <property type="match status" value="1"/>
</dbReference>
<dbReference type="Proteomes" id="UP000238312">
    <property type="component" value="Unassembled WGS sequence"/>
</dbReference>
<dbReference type="GO" id="GO:0008408">
    <property type="term" value="F:3'-5' exonuclease activity"/>
    <property type="evidence" value="ECO:0007669"/>
    <property type="project" value="TreeGrafter"/>
</dbReference>
<dbReference type="RefSeq" id="WP_106252743.1">
    <property type="nucleotide sequence ID" value="NZ_PVNG01000039.1"/>
</dbReference>
<evidence type="ECO:0000313" key="6">
    <source>
        <dbReference type="Proteomes" id="UP000238312"/>
    </source>
</evidence>
<keyword evidence="1" id="KW-0540">Nuclease</keyword>
<feature type="domain" description="Exonuclease" evidence="4">
    <location>
        <begin position="14"/>
        <end position="190"/>
    </location>
</feature>
<dbReference type="GO" id="GO:0003676">
    <property type="term" value="F:nucleic acid binding"/>
    <property type="evidence" value="ECO:0007669"/>
    <property type="project" value="InterPro"/>
</dbReference>
<dbReference type="InterPro" id="IPR036397">
    <property type="entry name" value="RNaseH_sf"/>
</dbReference>
<dbReference type="Gene3D" id="3.30.420.10">
    <property type="entry name" value="Ribonuclease H-like superfamily/Ribonuclease H"/>
    <property type="match status" value="1"/>
</dbReference>
<comment type="caution">
    <text evidence="5">The sequence shown here is derived from an EMBL/GenBank/DDBJ whole genome shotgun (WGS) entry which is preliminary data.</text>
</comment>
<dbReference type="PANTHER" id="PTHR30231:SF4">
    <property type="entry name" value="PROTEIN NEN2"/>
    <property type="match status" value="1"/>
</dbReference>
<sequence length="233" mass="25049">MGGLTGDPAFAATTFVVIDFEATTPTGYPAQPIEVAALALRYESGAWTTSGRPFSSLIRPPAFAPVTPAVTAQTGLTAEQVNRAPHPAEVLSALDRRFAAGKQYLLVAQHAATEANLIHHQREHCPALARVDLLDTIPLARYLYPGLPNYRLDTLLTHYSIKHPANRHRAYADVEVTAEVFIRLVHAADENAGFSDLAALVKIAGRTAKCNMPAQGELFGPTPVGQRGHSEPI</sequence>
<dbReference type="SUPFAM" id="SSF53098">
    <property type="entry name" value="Ribonuclease H-like"/>
    <property type="match status" value="1"/>
</dbReference>
<evidence type="ECO:0000256" key="2">
    <source>
        <dbReference type="ARBA" id="ARBA00022801"/>
    </source>
</evidence>
<dbReference type="InterPro" id="IPR012337">
    <property type="entry name" value="RNaseH-like_sf"/>
</dbReference>
<dbReference type="PANTHER" id="PTHR30231">
    <property type="entry name" value="DNA POLYMERASE III SUBUNIT EPSILON"/>
    <property type="match status" value="1"/>
</dbReference>
<keyword evidence="3" id="KW-0269">Exonuclease</keyword>
<accession>A0A2T0LXY7</accession>
<dbReference type="AlphaFoldDB" id="A0A2T0LXY7"/>
<protein>
    <submittedName>
        <fullName evidence="5">DNA polymerase-3 subunit epsilon</fullName>
    </submittedName>
</protein>
<dbReference type="CDD" id="cd06127">
    <property type="entry name" value="DEDDh"/>
    <property type="match status" value="1"/>
</dbReference>
<dbReference type="SMART" id="SM00479">
    <property type="entry name" value="EXOIII"/>
    <property type="match status" value="1"/>
</dbReference>
<keyword evidence="6" id="KW-1185">Reference proteome</keyword>
<dbReference type="InterPro" id="IPR013520">
    <property type="entry name" value="Ribonucl_H"/>
</dbReference>
<keyword evidence="2" id="KW-0378">Hydrolase</keyword>
<name>A0A2T0LXY7_9ACTN</name>